<feature type="domain" description="IraD/Gp25-like" evidence="1">
    <location>
        <begin position="30"/>
        <end position="116"/>
    </location>
</feature>
<sequence>MARNTRIFSDLDLTFTKHPVSKDITRRYDDDAIKQSVKNLLLTRNFERPFHSEIGSPIRQLLFDLPGPMFNVMLQRAVIDVINNFEPRVNIIDVRVDDYSDANEVYVTLEFTIVNTERPITLELALERTR</sequence>
<dbReference type="EMBL" id="LR797375">
    <property type="protein sequence ID" value="CAB4211540.1"/>
    <property type="molecule type" value="Genomic_DNA"/>
</dbReference>
<accession>A0A6J7XND0</accession>
<organism evidence="6">
    <name type="scientific">uncultured Caudovirales phage</name>
    <dbReference type="NCBI Taxonomy" id="2100421"/>
    <lineage>
        <taxon>Viruses</taxon>
        <taxon>Duplodnaviria</taxon>
        <taxon>Heunggongvirae</taxon>
        <taxon>Uroviricota</taxon>
        <taxon>Caudoviricetes</taxon>
        <taxon>Peduoviridae</taxon>
        <taxon>Maltschvirus</taxon>
        <taxon>Maltschvirus maltsch</taxon>
    </lineage>
</organism>
<gene>
    <name evidence="3" type="ORF">UFOVP1066_151</name>
    <name evidence="4" type="ORF">UFOVP1315_186</name>
    <name evidence="5" type="ORF">UFOVP1421_147</name>
    <name evidence="6" type="ORF">UFOVP1525_157</name>
    <name evidence="2" type="ORF">UFOVP909_120</name>
</gene>
<protein>
    <submittedName>
        <fullName evidence="6">COG3628 Phage baseplate assembly protein W</fullName>
    </submittedName>
</protein>
<evidence type="ECO:0000259" key="1">
    <source>
        <dbReference type="Pfam" id="PF04965"/>
    </source>
</evidence>
<evidence type="ECO:0000313" key="5">
    <source>
        <dbReference type="EMBL" id="CAB4211540.1"/>
    </source>
</evidence>
<name>A0A6J7XND0_9CAUD</name>
<dbReference type="EMBL" id="LR797272">
    <property type="protein sequence ID" value="CAB4198633.1"/>
    <property type="molecule type" value="Genomic_DNA"/>
</dbReference>
<evidence type="ECO:0000313" key="2">
    <source>
        <dbReference type="EMBL" id="CAB4170705.1"/>
    </source>
</evidence>
<evidence type="ECO:0000313" key="6">
    <source>
        <dbReference type="EMBL" id="CAB5238653.1"/>
    </source>
</evidence>
<dbReference type="SUPFAM" id="SSF160719">
    <property type="entry name" value="gpW/gp25-like"/>
    <property type="match status" value="1"/>
</dbReference>
<dbReference type="EMBL" id="LR798454">
    <property type="protein sequence ID" value="CAB5238653.1"/>
    <property type="molecule type" value="Genomic_DNA"/>
</dbReference>
<evidence type="ECO:0000313" key="3">
    <source>
        <dbReference type="EMBL" id="CAB4182136.1"/>
    </source>
</evidence>
<proteinExistence type="predicted"/>
<dbReference type="EMBL" id="LR796861">
    <property type="protein sequence ID" value="CAB4170705.1"/>
    <property type="molecule type" value="Genomic_DNA"/>
</dbReference>
<dbReference type="InterPro" id="IPR007048">
    <property type="entry name" value="IraD/Gp25-like"/>
</dbReference>
<evidence type="ECO:0000313" key="4">
    <source>
        <dbReference type="EMBL" id="CAB4198633.1"/>
    </source>
</evidence>
<reference evidence="6" key="1">
    <citation type="submission" date="2020-05" db="EMBL/GenBank/DDBJ databases">
        <authorList>
            <person name="Chiriac C."/>
            <person name="Salcher M."/>
            <person name="Ghai R."/>
            <person name="Kavagutti S V."/>
        </authorList>
    </citation>
    <scope>NUCLEOTIDE SEQUENCE</scope>
</reference>
<dbReference type="Pfam" id="PF04965">
    <property type="entry name" value="GPW_gp25"/>
    <property type="match status" value="1"/>
</dbReference>
<dbReference type="EMBL" id="LR797019">
    <property type="protein sequence ID" value="CAB4182136.1"/>
    <property type="molecule type" value="Genomic_DNA"/>
</dbReference>
<dbReference type="Gene3D" id="3.10.450.40">
    <property type="match status" value="1"/>
</dbReference>